<evidence type="ECO:0000256" key="3">
    <source>
        <dbReference type="ARBA" id="ARBA00022989"/>
    </source>
</evidence>
<feature type="transmembrane region" description="Helical" evidence="5">
    <location>
        <begin position="12"/>
        <end position="32"/>
    </location>
</feature>
<dbReference type="KEGG" id="otr:OTERR_28740"/>
<dbReference type="AlphaFoldDB" id="A0A5C1EBM5"/>
<dbReference type="PANTHER" id="PTHR37422:SF13">
    <property type="entry name" value="LIPOPOLYSACCHARIDE BIOSYNTHESIS PROTEIN PA4999-RELATED"/>
    <property type="match status" value="1"/>
</dbReference>
<dbReference type="InterPro" id="IPR051533">
    <property type="entry name" value="WaaL-like"/>
</dbReference>
<sequence length="402" mass="43646">MTGGLGVRLNGLAARALPMLLLVWLLCVFFPSRALGNLALGLSLLLFILLCVLDGESRRKVGGDPVFWAAGALFVVAYGVSVATGTLVSGWPTFYSYDGPGKALLIGVALLVMKRAPVSFRGVLAGALGLLVVLNLFQLYYFLNSPIALRPESYPMDVFYRYRNFGAMQLVLAPFLAVALFHTEKKWVRAALVAWLALNCVLLASTGFRGAWLGFLVGLGVVAGWRRLLKALPYFLMAGLALFFVAASGSGDNLFFSALRRGASDNSRIAQVWHPTLLFLRDAFWLGHGFDPLAYTRVYQEKWVDRGLGSVVMPGAHNMVLGFFFQAGLLGALAYVSLVGAVIVRLWRSWKRASVETAPVFLALLGSWLGAYGVLGQTDSVNWPCFAVLFPMTTFVLAKGGE</sequence>
<evidence type="ECO:0000256" key="5">
    <source>
        <dbReference type="SAM" id="Phobius"/>
    </source>
</evidence>
<proteinExistence type="predicted"/>
<feature type="transmembrane region" description="Helical" evidence="5">
    <location>
        <begin position="162"/>
        <end position="180"/>
    </location>
</feature>
<dbReference type="GO" id="GO:0016020">
    <property type="term" value="C:membrane"/>
    <property type="evidence" value="ECO:0007669"/>
    <property type="project" value="UniProtKB-SubCell"/>
</dbReference>
<protein>
    <recommendedName>
        <fullName evidence="6">O-antigen ligase-related domain-containing protein</fullName>
    </recommendedName>
</protein>
<evidence type="ECO:0000256" key="1">
    <source>
        <dbReference type="ARBA" id="ARBA00004141"/>
    </source>
</evidence>
<dbReference type="RefSeq" id="WP_149426218.1">
    <property type="nucleotide sequence ID" value="NZ_CP022579.1"/>
</dbReference>
<feature type="domain" description="O-antigen ligase-related" evidence="6">
    <location>
        <begin position="196"/>
        <end position="336"/>
    </location>
</feature>
<feature type="transmembrane region" description="Helical" evidence="5">
    <location>
        <begin position="38"/>
        <end position="55"/>
    </location>
</feature>
<keyword evidence="2 5" id="KW-0812">Transmembrane</keyword>
<keyword evidence="8" id="KW-1185">Reference proteome</keyword>
<keyword evidence="4 5" id="KW-0472">Membrane</keyword>
<organism evidence="7 8">
    <name type="scientific">Oryzomicrobium terrae</name>
    <dbReference type="NCBI Taxonomy" id="1735038"/>
    <lineage>
        <taxon>Bacteria</taxon>
        <taxon>Pseudomonadati</taxon>
        <taxon>Pseudomonadota</taxon>
        <taxon>Betaproteobacteria</taxon>
        <taxon>Rhodocyclales</taxon>
        <taxon>Rhodocyclaceae</taxon>
        <taxon>Oryzomicrobium</taxon>
    </lineage>
</organism>
<evidence type="ECO:0000256" key="4">
    <source>
        <dbReference type="ARBA" id="ARBA00023136"/>
    </source>
</evidence>
<dbReference type="PANTHER" id="PTHR37422">
    <property type="entry name" value="TEICHURONIC ACID BIOSYNTHESIS PROTEIN TUAE"/>
    <property type="match status" value="1"/>
</dbReference>
<feature type="transmembrane region" description="Helical" evidence="5">
    <location>
        <begin position="120"/>
        <end position="142"/>
    </location>
</feature>
<feature type="transmembrane region" description="Helical" evidence="5">
    <location>
        <begin position="232"/>
        <end position="251"/>
    </location>
</feature>
<comment type="subcellular location">
    <subcellularLocation>
        <location evidence="1">Membrane</location>
        <topology evidence="1">Multi-pass membrane protein</topology>
    </subcellularLocation>
</comment>
<name>A0A5C1EBM5_9RHOO</name>
<feature type="transmembrane region" description="Helical" evidence="5">
    <location>
        <begin position="67"/>
        <end position="88"/>
    </location>
</feature>
<accession>A0A5C1EBM5</accession>
<keyword evidence="3 5" id="KW-1133">Transmembrane helix</keyword>
<dbReference type="Pfam" id="PF04932">
    <property type="entry name" value="Wzy_C"/>
    <property type="match status" value="1"/>
</dbReference>
<dbReference type="InterPro" id="IPR007016">
    <property type="entry name" value="O-antigen_ligase-rel_domated"/>
</dbReference>
<feature type="transmembrane region" description="Helical" evidence="5">
    <location>
        <begin position="210"/>
        <end position="225"/>
    </location>
</feature>
<feature type="transmembrane region" description="Helical" evidence="5">
    <location>
        <begin position="358"/>
        <end position="375"/>
    </location>
</feature>
<feature type="transmembrane region" description="Helical" evidence="5">
    <location>
        <begin position="323"/>
        <end position="346"/>
    </location>
</feature>
<reference evidence="7 8" key="1">
    <citation type="submission" date="2017-07" db="EMBL/GenBank/DDBJ databases">
        <title>Complete genome sequence of Oryzomicrobium terrae TPP412.</title>
        <authorList>
            <person name="Chiu L.-W."/>
            <person name="Lo K.-J."/>
            <person name="Tsai Y.-M."/>
            <person name="Lin S.-S."/>
            <person name="Kuo C.-H."/>
            <person name="Liu C.-T."/>
        </authorList>
    </citation>
    <scope>NUCLEOTIDE SEQUENCE [LARGE SCALE GENOMIC DNA]</scope>
    <source>
        <strain evidence="7 8">TPP412</strain>
    </source>
</reference>
<evidence type="ECO:0000313" key="8">
    <source>
        <dbReference type="Proteomes" id="UP000323671"/>
    </source>
</evidence>
<dbReference type="Proteomes" id="UP000323671">
    <property type="component" value="Chromosome"/>
</dbReference>
<dbReference type="EMBL" id="CP022579">
    <property type="protein sequence ID" value="QEL66350.1"/>
    <property type="molecule type" value="Genomic_DNA"/>
</dbReference>
<gene>
    <name evidence="7" type="ORF">OTERR_28740</name>
</gene>
<evidence type="ECO:0000313" key="7">
    <source>
        <dbReference type="EMBL" id="QEL66350.1"/>
    </source>
</evidence>
<evidence type="ECO:0000256" key="2">
    <source>
        <dbReference type="ARBA" id="ARBA00022692"/>
    </source>
</evidence>
<evidence type="ECO:0000259" key="6">
    <source>
        <dbReference type="Pfam" id="PF04932"/>
    </source>
</evidence>